<feature type="domain" description="PAS" evidence="1">
    <location>
        <begin position="41"/>
        <end position="111"/>
    </location>
</feature>
<feature type="domain" description="PAS" evidence="1">
    <location>
        <begin position="167"/>
        <end position="210"/>
    </location>
</feature>
<dbReference type="SUPFAM" id="SSF55785">
    <property type="entry name" value="PYP-like sensor domain (PAS domain)"/>
    <property type="match status" value="2"/>
</dbReference>
<protein>
    <submittedName>
        <fullName evidence="4">Diguanylate cyclase</fullName>
        <ecNumber evidence="4">2.7.7.65</ecNumber>
    </submittedName>
</protein>
<gene>
    <name evidence="4" type="ORF">KME15_22590</name>
</gene>
<dbReference type="Pfam" id="PF13188">
    <property type="entry name" value="PAS_8"/>
    <property type="match status" value="1"/>
</dbReference>
<dbReference type="Gene3D" id="3.30.450.20">
    <property type="entry name" value="PAS domain"/>
    <property type="match status" value="2"/>
</dbReference>
<dbReference type="EMBL" id="JAHHHD010000037">
    <property type="protein sequence ID" value="MBW4661470.1"/>
    <property type="molecule type" value="Genomic_DNA"/>
</dbReference>
<dbReference type="CDD" id="cd01949">
    <property type="entry name" value="GGDEF"/>
    <property type="match status" value="1"/>
</dbReference>
<dbReference type="PANTHER" id="PTHR46663">
    <property type="entry name" value="DIGUANYLATE CYCLASE DGCT-RELATED"/>
    <property type="match status" value="1"/>
</dbReference>
<evidence type="ECO:0000313" key="4">
    <source>
        <dbReference type="EMBL" id="MBW4661470.1"/>
    </source>
</evidence>
<evidence type="ECO:0000259" key="3">
    <source>
        <dbReference type="PROSITE" id="PS50887"/>
    </source>
</evidence>
<dbReference type="InterPro" id="IPR052163">
    <property type="entry name" value="DGC-Regulatory_Protein"/>
</dbReference>
<evidence type="ECO:0000259" key="1">
    <source>
        <dbReference type="PROSITE" id="PS50112"/>
    </source>
</evidence>
<name>A0A951QGL4_9CYAN</name>
<dbReference type="FunFam" id="3.30.70.270:FF:000001">
    <property type="entry name" value="Diguanylate cyclase domain protein"/>
    <property type="match status" value="1"/>
</dbReference>
<dbReference type="SUPFAM" id="SSF55073">
    <property type="entry name" value="Nucleotide cyclase"/>
    <property type="match status" value="1"/>
</dbReference>
<dbReference type="PROSITE" id="PS50112">
    <property type="entry name" value="PAS"/>
    <property type="match status" value="2"/>
</dbReference>
<dbReference type="CDD" id="cd00130">
    <property type="entry name" value="PAS"/>
    <property type="match status" value="1"/>
</dbReference>
<feature type="domain" description="GGDEF" evidence="3">
    <location>
        <begin position="341"/>
        <end position="474"/>
    </location>
</feature>
<dbReference type="InterPro" id="IPR000700">
    <property type="entry name" value="PAS-assoc_C"/>
</dbReference>
<evidence type="ECO:0000259" key="2">
    <source>
        <dbReference type="PROSITE" id="PS50113"/>
    </source>
</evidence>
<feature type="domain" description="PAC" evidence="2">
    <location>
        <begin position="114"/>
        <end position="166"/>
    </location>
</feature>
<dbReference type="PANTHER" id="PTHR46663:SF3">
    <property type="entry name" value="SLL0267 PROTEIN"/>
    <property type="match status" value="1"/>
</dbReference>
<dbReference type="NCBIfam" id="TIGR00229">
    <property type="entry name" value="sensory_box"/>
    <property type="match status" value="1"/>
</dbReference>
<dbReference type="Gene3D" id="3.30.70.270">
    <property type="match status" value="1"/>
</dbReference>
<organism evidence="4 5">
    <name type="scientific">Drouetiella hepatica Uher 2000/2452</name>
    <dbReference type="NCBI Taxonomy" id="904376"/>
    <lineage>
        <taxon>Bacteria</taxon>
        <taxon>Bacillati</taxon>
        <taxon>Cyanobacteriota</taxon>
        <taxon>Cyanophyceae</taxon>
        <taxon>Oculatellales</taxon>
        <taxon>Oculatellaceae</taxon>
        <taxon>Drouetiella</taxon>
    </lineage>
</organism>
<dbReference type="EC" id="2.7.7.65" evidence="4"/>
<keyword evidence="4" id="KW-0548">Nucleotidyltransferase</keyword>
<reference evidence="4" key="1">
    <citation type="submission" date="2021-05" db="EMBL/GenBank/DDBJ databases">
        <authorList>
            <person name="Pietrasiak N."/>
            <person name="Ward R."/>
            <person name="Stajich J.E."/>
            <person name="Kurbessoian T."/>
        </authorList>
    </citation>
    <scope>NUCLEOTIDE SEQUENCE</scope>
    <source>
        <strain evidence="4">UHER 2000/2452</strain>
    </source>
</reference>
<accession>A0A951QGL4</accession>
<dbReference type="InterPro" id="IPR000160">
    <property type="entry name" value="GGDEF_dom"/>
</dbReference>
<sequence>MEMLMTEDVLPVVGAVLDQCFLNLMLSTSSLAKAFPHDMVHPSLATAILEQATDAIEICDLQFQLVYVNRAFERITGYRREEVLGQTPATLLRIEPYEEVSQDIWGTIASGKSWTGCCTGKRKDGSTYHQDATVFPVYDGMGEITNYVAIKRDISDRHCTHLELEHALSRLQATLESTVDGILVISKTGRIEGFNQKFVEMWGITAEPTVRFTAQPTAKHLDQQNSIPFHTILDQLQDPNAFFTSEGFSSAEAALSSSAATYEDVLKLKDGRIFERYSLPQWLNGKIVGRVWSFRDVTLRHSNEAIIRYQASHDLLTGLPNRMLFNERLKATLDRAKQDKTQLSVMFLDLDRFKNINDTLGHAAGDLLLQSVAERLTQCLRESDIVARWAGDEFTLLLPNIHDIRDATTIAQRILESLREEFNLAGHRLHISISIGIAAYPQDGEDTETLLKNADTALYCAKEAGRNKYHLYMNANDAQTSNAQTSKLFTLERY</sequence>
<dbReference type="GO" id="GO:0052621">
    <property type="term" value="F:diguanylate cyclase activity"/>
    <property type="evidence" value="ECO:0007669"/>
    <property type="project" value="UniProtKB-EC"/>
</dbReference>
<proteinExistence type="predicted"/>
<dbReference type="Pfam" id="PF00990">
    <property type="entry name" value="GGDEF"/>
    <property type="match status" value="1"/>
</dbReference>
<dbReference type="InterPro" id="IPR035965">
    <property type="entry name" value="PAS-like_dom_sf"/>
</dbReference>
<dbReference type="InterPro" id="IPR000014">
    <property type="entry name" value="PAS"/>
</dbReference>
<comment type="caution">
    <text evidence="4">The sequence shown here is derived from an EMBL/GenBank/DDBJ whole genome shotgun (WGS) entry which is preliminary data.</text>
</comment>
<reference evidence="4" key="2">
    <citation type="journal article" date="2022" name="Microbiol. Resour. Announc.">
        <title>Metagenome Sequencing to Explore Phylogenomics of Terrestrial Cyanobacteria.</title>
        <authorList>
            <person name="Ward R.D."/>
            <person name="Stajich J.E."/>
            <person name="Johansen J.R."/>
            <person name="Huntemann M."/>
            <person name="Clum A."/>
            <person name="Foster B."/>
            <person name="Foster B."/>
            <person name="Roux S."/>
            <person name="Palaniappan K."/>
            <person name="Varghese N."/>
            <person name="Mukherjee S."/>
            <person name="Reddy T.B.K."/>
            <person name="Daum C."/>
            <person name="Copeland A."/>
            <person name="Chen I.A."/>
            <person name="Ivanova N.N."/>
            <person name="Kyrpides N.C."/>
            <person name="Shapiro N."/>
            <person name="Eloe-Fadrosh E.A."/>
            <person name="Pietrasiak N."/>
        </authorList>
    </citation>
    <scope>NUCLEOTIDE SEQUENCE</scope>
    <source>
        <strain evidence="4">UHER 2000/2452</strain>
    </source>
</reference>
<dbReference type="InterPro" id="IPR043128">
    <property type="entry name" value="Rev_trsase/Diguanyl_cyclase"/>
</dbReference>
<dbReference type="PROSITE" id="PS50113">
    <property type="entry name" value="PAC"/>
    <property type="match status" value="1"/>
</dbReference>
<dbReference type="InterPro" id="IPR029787">
    <property type="entry name" value="Nucleotide_cyclase"/>
</dbReference>
<evidence type="ECO:0000313" key="5">
    <source>
        <dbReference type="Proteomes" id="UP000757435"/>
    </source>
</evidence>
<dbReference type="SMART" id="SM00267">
    <property type="entry name" value="GGDEF"/>
    <property type="match status" value="1"/>
</dbReference>
<dbReference type="Pfam" id="PF13426">
    <property type="entry name" value="PAS_9"/>
    <property type="match status" value="1"/>
</dbReference>
<dbReference type="InterPro" id="IPR001610">
    <property type="entry name" value="PAC"/>
</dbReference>
<keyword evidence="4" id="KW-0808">Transferase</keyword>
<dbReference type="SMART" id="SM00091">
    <property type="entry name" value="PAS"/>
    <property type="match status" value="2"/>
</dbReference>
<dbReference type="Proteomes" id="UP000757435">
    <property type="component" value="Unassembled WGS sequence"/>
</dbReference>
<dbReference type="NCBIfam" id="TIGR00254">
    <property type="entry name" value="GGDEF"/>
    <property type="match status" value="1"/>
</dbReference>
<dbReference type="SMART" id="SM00086">
    <property type="entry name" value="PAC"/>
    <property type="match status" value="1"/>
</dbReference>
<dbReference type="AlphaFoldDB" id="A0A951QGL4"/>
<dbReference type="PROSITE" id="PS50887">
    <property type="entry name" value="GGDEF"/>
    <property type="match status" value="1"/>
</dbReference>